<dbReference type="OrthoDB" id="200215at2"/>
<dbReference type="Pfam" id="PF17164">
    <property type="entry name" value="DUF5122"/>
    <property type="match status" value="6"/>
</dbReference>
<name>A0A4R7RI44_9BACT</name>
<evidence type="ECO:0000259" key="7">
    <source>
        <dbReference type="Pfam" id="PF22544"/>
    </source>
</evidence>
<dbReference type="InterPro" id="IPR053879">
    <property type="entry name" value="HYDIN_VesB_CFA65-like_Ig"/>
</dbReference>
<dbReference type="InterPro" id="IPR013431">
    <property type="entry name" value="Delta_60_rpt"/>
</dbReference>
<evidence type="ECO:0000313" key="9">
    <source>
        <dbReference type="Proteomes" id="UP000295662"/>
    </source>
</evidence>
<keyword evidence="3" id="KW-0963">Cytoplasm</keyword>
<dbReference type="SUPFAM" id="SSF63829">
    <property type="entry name" value="Calcium-dependent phosphotriesterase"/>
    <property type="match status" value="1"/>
</dbReference>
<dbReference type="GO" id="GO:0005737">
    <property type="term" value="C:cytoplasm"/>
    <property type="evidence" value="ECO:0007669"/>
    <property type="project" value="UniProtKB-SubCell"/>
</dbReference>
<evidence type="ECO:0000313" key="8">
    <source>
        <dbReference type="EMBL" id="TDU62561.1"/>
    </source>
</evidence>
<evidence type="ECO:0000256" key="4">
    <source>
        <dbReference type="ARBA" id="ARBA00023069"/>
    </source>
</evidence>
<organism evidence="8 9">
    <name type="scientific">Prosthecobacter fusiformis</name>
    <dbReference type="NCBI Taxonomy" id="48464"/>
    <lineage>
        <taxon>Bacteria</taxon>
        <taxon>Pseudomonadati</taxon>
        <taxon>Verrucomicrobiota</taxon>
        <taxon>Verrucomicrobiia</taxon>
        <taxon>Verrucomicrobiales</taxon>
        <taxon>Verrucomicrobiaceae</taxon>
        <taxon>Prosthecobacter</taxon>
    </lineage>
</organism>
<dbReference type="RefSeq" id="WP_133797553.1">
    <property type="nucleotide sequence ID" value="NZ_SOCA01000018.1"/>
</dbReference>
<comment type="caution">
    <text evidence="8">The sequence shown here is derived from an EMBL/GenBank/DDBJ whole genome shotgun (WGS) entry which is preliminary data.</text>
</comment>
<feature type="domain" description="HYDIN/VesB/CFA65-like Ig-like" evidence="7">
    <location>
        <begin position="440"/>
        <end position="520"/>
    </location>
</feature>
<protein>
    <submittedName>
        <fullName evidence="8">Putative delta-60 repeat protein</fullName>
    </submittedName>
</protein>
<dbReference type="NCBIfam" id="TIGR02608">
    <property type="entry name" value="delta_60_rpt"/>
    <property type="match status" value="6"/>
</dbReference>
<gene>
    <name evidence="8" type="ORF">EI77_04604</name>
</gene>
<evidence type="ECO:0000256" key="2">
    <source>
        <dbReference type="ARBA" id="ARBA00004496"/>
    </source>
</evidence>
<dbReference type="Gene3D" id="2.80.10.50">
    <property type="match status" value="3"/>
</dbReference>
<dbReference type="InterPro" id="IPR013783">
    <property type="entry name" value="Ig-like_fold"/>
</dbReference>
<dbReference type="Pfam" id="PF22544">
    <property type="entry name" value="HYDIN_VesB_CFA65-like_Ig"/>
    <property type="match status" value="1"/>
</dbReference>
<feature type="signal peptide" evidence="6">
    <location>
        <begin position="1"/>
        <end position="26"/>
    </location>
</feature>
<reference evidence="8 9" key="1">
    <citation type="submission" date="2019-03" db="EMBL/GenBank/DDBJ databases">
        <title>Genomic Encyclopedia of Archaeal and Bacterial Type Strains, Phase II (KMG-II): from individual species to whole genera.</title>
        <authorList>
            <person name="Goeker M."/>
        </authorList>
    </citation>
    <scope>NUCLEOTIDE SEQUENCE [LARGE SCALE GENOMIC DNA]</scope>
    <source>
        <strain evidence="8 9">ATCC 25309</strain>
    </source>
</reference>
<keyword evidence="5" id="KW-0966">Cell projection</keyword>
<sequence length="665" mass="69344">MNHKSLFHLTIRIAVFGCLLHSQARAAAGVLDSTFNETGSLTTSLSLSVEGVDEANDVAVQTDGKLVVAGFCLGSGGNFDFAVVRYNEDGSLDATFGIDGKVITNLGSDDRAYCIALQPDGKIVVGGRYGNVNGSGSIGVVRYLTNGSLDTSFSGDGIVNISSGAEDARKLVILSDGEILLAGGTSSMLVQLQSNGTLDTSFSSDGITYAVLDSSPRIRDLKVQSDGKILIAGAAQVLSKNRFMTARLNADGTMDSSFGSQGKITTMIGTTSAEGSALALQSDGKIVVTGTARIGNNDAVATVRYLADGSLDEGFGSGGISTVSVGNGHNSGSDLQLTADGKIMIGGSAFLNGLRHAVMIRLKADGSMDATLGGDGYVMTLVEELEMFVSALVSLDDDRWTLVGYSLTVEGHRDFALVRYLVGPAQIKVIDDVDIVVENNATINMKAVAAGYTSGRTFTVYNIGGDDLQISSSTVVGADFTVDNLSSMLVLPNSSASFEVTFAPVSAESGTRTATLQIGSSAQTASTFEMDLVGKVLSAEEDTDGDGLNDVSEFKFSALGFDPLITQAALVAVLFDNLHEAKPNLNAADFYSTSQVQDLHANAALRRNSTTGEVTLTLEVQKSTSLAAFETLPLSAPAVLFNEAGQIEFRFTPNGDAEFFRVVAP</sequence>
<accession>A0A4R7RI44</accession>
<keyword evidence="9" id="KW-1185">Reference proteome</keyword>
<evidence type="ECO:0000256" key="1">
    <source>
        <dbReference type="ARBA" id="ARBA00004138"/>
    </source>
</evidence>
<dbReference type="Proteomes" id="UP000295662">
    <property type="component" value="Unassembled WGS sequence"/>
</dbReference>
<proteinExistence type="predicted"/>
<dbReference type="Gene3D" id="2.60.40.10">
    <property type="entry name" value="Immunoglobulins"/>
    <property type="match status" value="1"/>
</dbReference>
<dbReference type="EMBL" id="SOCA01000018">
    <property type="protein sequence ID" value="TDU62561.1"/>
    <property type="molecule type" value="Genomic_DNA"/>
</dbReference>
<comment type="subcellular location">
    <subcellularLocation>
        <location evidence="1">Cell projection</location>
        <location evidence="1">Cilium</location>
    </subcellularLocation>
    <subcellularLocation>
        <location evidence="2">Cytoplasm</location>
    </subcellularLocation>
</comment>
<keyword evidence="6" id="KW-0732">Signal</keyword>
<feature type="chain" id="PRO_5020352654" evidence="6">
    <location>
        <begin position="27"/>
        <end position="665"/>
    </location>
</feature>
<dbReference type="AlphaFoldDB" id="A0A4R7RI44"/>
<evidence type="ECO:0000256" key="5">
    <source>
        <dbReference type="ARBA" id="ARBA00023273"/>
    </source>
</evidence>
<evidence type="ECO:0000256" key="6">
    <source>
        <dbReference type="SAM" id="SignalP"/>
    </source>
</evidence>
<keyword evidence="4" id="KW-0969">Cilium</keyword>
<evidence type="ECO:0000256" key="3">
    <source>
        <dbReference type="ARBA" id="ARBA00022490"/>
    </source>
</evidence>